<dbReference type="InterPro" id="IPR015889">
    <property type="entry name" value="Intradiol_dOase_core"/>
</dbReference>
<proteinExistence type="predicted"/>
<dbReference type="AlphaFoldDB" id="A0AAJ0BE85"/>
<name>A0AAJ0BE85_9PEZI</name>
<evidence type="ECO:0000259" key="2">
    <source>
        <dbReference type="Pfam" id="PF00775"/>
    </source>
</evidence>
<gene>
    <name evidence="3" type="ORF">QBC47DRAFT_362230</name>
</gene>
<dbReference type="CDD" id="cd03457">
    <property type="entry name" value="intradiol_dioxygenase_like"/>
    <property type="match status" value="1"/>
</dbReference>
<protein>
    <submittedName>
        <fullName evidence="3">Intradiol ring-cleavage dioxygenase</fullName>
    </submittedName>
</protein>
<reference evidence="3" key="1">
    <citation type="submission" date="2023-06" db="EMBL/GenBank/DDBJ databases">
        <title>Genome-scale phylogeny and comparative genomics of the fungal order Sordariales.</title>
        <authorList>
            <consortium name="Lawrence Berkeley National Laboratory"/>
            <person name="Hensen N."/>
            <person name="Bonometti L."/>
            <person name="Westerberg I."/>
            <person name="Brannstrom I.O."/>
            <person name="Guillou S."/>
            <person name="Cros-Aarteil S."/>
            <person name="Calhoun S."/>
            <person name="Haridas S."/>
            <person name="Kuo A."/>
            <person name="Mondo S."/>
            <person name="Pangilinan J."/>
            <person name="Riley R."/>
            <person name="Labutti K."/>
            <person name="Andreopoulos B."/>
            <person name="Lipzen A."/>
            <person name="Chen C."/>
            <person name="Yanf M."/>
            <person name="Daum C."/>
            <person name="Ng V."/>
            <person name="Clum A."/>
            <person name="Steindorff A."/>
            <person name="Ohm R."/>
            <person name="Martin F."/>
            <person name="Silar P."/>
            <person name="Natvig D."/>
            <person name="Lalanne C."/>
            <person name="Gautier V."/>
            <person name="Ament-Velasquez S.L."/>
            <person name="Kruys A."/>
            <person name="Hutchinson M.I."/>
            <person name="Powell A.J."/>
            <person name="Barry K."/>
            <person name="Miller A.N."/>
            <person name="Grigoriev I.V."/>
            <person name="Debuchy R."/>
            <person name="Gladieux P."/>
            <person name="Thoren M.H."/>
            <person name="Johannesson H."/>
        </authorList>
    </citation>
    <scope>NUCLEOTIDE SEQUENCE</scope>
    <source>
        <strain evidence="3">PSN4</strain>
    </source>
</reference>
<dbReference type="PANTHER" id="PTHR34315:SF1">
    <property type="entry name" value="INTRADIOL RING-CLEAVAGE DIOXYGENASES DOMAIN-CONTAINING PROTEIN-RELATED"/>
    <property type="match status" value="1"/>
</dbReference>
<keyword evidence="3" id="KW-0560">Oxidoreductase</keyword>
<feature type="signal peptide" evidence="1">
    <location>
        <begin position="1"/>
        <end position="18"/>
    </location>
</feature>
<dbReference type="Pfam" id="PF00775">
    <property type="entry name" value="Dioxygenase_C"/>
    <property type="match status" value="1"/>
</dbReference>
<dbReference type="GO" id="GO:0016702">
    <property type="term" value="F:oxidoreductase activity, acting on single donors with incorporation of molecular oxygen, incorporation of two atoms of oxygen"/>
    <property type="evidence" value="ECO:0007669"/>
    <property type="project" value="InterPro"/>
</dbReference>
<keyword evidence="4" id="KW-1185">Reference proteome</keyword>
<feature type="chain" id="PRO_5042571484" evidence="1">
    <location>
        <begin position="19"/>
        <end position="409"/>
    </location>
</feature>
<feature type="domain" description="Intradiol ring-cleavage dioxygenases" evidence="2">
    <location>
        <begin position="120"/>
        <end position="237"/>
    </location>
</feature>
<evidence type="ECO:0000256" key="1">
    <source>
        <dbReference type="SAM" id="SignalP"/>
    </source>
</evidence>
<dbReference type="InterPro" id="IPR000627">
    <property type="entry name" value="Intradiol_dOase_C"/>
</dbReference>
<dbReference type="SUPFAM" id="SSF49482">
    <property type="entry name" value="Aromatic compound dioxygenase"/>
    <property type="match status" value="1"/>
</dbReference>
<organism evidence="3 4">
    <name type="scientific">Echria macrotheca</name>
    <dbReference type="NCBI Taxonomy" id="438768"/>
    <lineage>
        <taxon>Eukaryota</taxon>
        <taxon>Fungi</taxon>
        <taxon>Dikarya</taxon>
        <taxon>Ascomycota</taxon>
        <taxon>Pezizomycotina</taxon>
        <taxon>Sordariomycetes</taxon>
        <taxon>Sordariomycetidae</taxon>
        <taxon>Sordariales</taxon>
        <taxon>Schizotheciaceae</taxon>
        <taxon>Echria</taxon>
    </lineage>
</organism>
<dbReference type="GO" id="GO:0008199">
    <property type="term" value="F:ferric iron binding"/>
    <property type="evidence" value="ECO:0007669"/>
    <property type="project" value="InterPro"/>
</dbReference>
<comment type="caution">
    <text evidence="3">The sequence shown here is derived from an EMBL/GenBank/DDBJ whole genome shotgun (WGS) entry which is preliminary data.</text>
</comment>
<keyword evidence="1" id="KW-0732">Signal</keyword>
<dbReference type="Gene3D" id="2.60.130.10">
    <property type="entry name" value="Aromatic compound dioxygenase"/>
    <property type="match status" value="1"/>
</dbReference>
<evidence type="ECO:0000313" key="4">
    <source>
        <dbReference type="Proteomes" id="UP001239445"/>
    </source>
</evidence>
<sequence length="409" mass="43008">MYFSSVLAGVLAAVTVSAHPGHDPAVELAEREAALSQFSRRDLAHCADKIRERGLEARSIARRNALVTKLQKRANLETRDLASLLNTTHLSPHNYTLQTPEEVLFGSNRSCVLSPEVTEGPYYVAGEYIRSNIIEEQAGVPLTLDLQVIDIDTCEPLSGAYLEIWHCNSTGVYGGVSAAGNGNSDTDKANLNATWLRGAQQTSPDGVAEFETVFPGHYIGRATHIHVMVHQNATLSAKNGTIHGTRAAHVGQVYFDQDLIAAVEREPPYRENEQALTTNVQDFLLAQGAAVGDPIVQYVMLGDGVGQGLLAWIAFGVNTTLGREVVPAVTLTEEGGVPNANPGFPGGGAGGAPFPFPFPSGVPFPPGFGGGPGPVPGGAPTGAPVAIKARSGAVKARLYKAKASLAGFV</sequence>
<accession>A0AAJ0BE85</accession>
<evidence type="ECO:0000313" key="3">
    <source>
        <dbReference type="EMBL" id="KAK1754266.1"/>
    </source>
</evidence>
<dbReference type="Proteomes" id="UP001239445">
    <property type="component" value="Unassembled WGS sequence"/>
</dbReference>
<dbReference type="PANTHER" id="PTHR34315">
    <property type="match status" value="1"/>
</dbReference>
<dbReference type="EMBL" id="MU839836">
    <property type="protein sequence ID" value="KAK1754266.1"/>
    <property type="molecule type" value="Genomic_DNA"/>
</dbReference>
<keyword evidence="3" id="KW-0223">Dioxygenase</keyword>